<keyword evidence="1" id="KW-1133">Transmembrane helix</keyword>
<sequence>MEIFIDIVAVILGIVGLLGCILPVLPGPPCSLAGMFLLFLWGSPCALDDITWRLLIIMLIVTVVVTVLDYVVPGWLTRVTGGTKYASRGATAGMLVGILFFPPWGMIAGAFIGALAAELYWGEKKMGQGLKAATGSFLGFLLGTGLKFAASGVMLYYIVIALIP</sequence>
<dbReference type="InterPro" id="IPR007403">
    <property type="entry name" value="DUF456"/>
</dbReference>
<keyword evidence="1" id="KW-0812">Transmembrane</keyword>
<dbReference type="AlphaFoldDB" id="A0A9D1DZH2"/>
<dbReference type="Proteomes" id="UP000886744">
    <property type="component" value="Unassembled WGS sequence"/>
</dbReference>
<dbReference type="EMBL" id="DVHI01000013">
    <property type="protein sequence ID" value="HIR62009.1"/>
    <property type="molecule type" value="Genomic_DNA"/>
</dbReference>
<reference evidence="2" key="2">
    <citation type="journal article" date="2021" name="PeerJ">
        <title>Extensive microbial diversity within the chicken gut microbiome revealed by metagenomics and culture.</title>
        <authorList>
            <person name="Gilroy R."/>
            <person name="Ravi A."/>
            <person name="Getino M."/>
            <person name="Pursley I."/>
            <person name="Horton D.L."/>
            <person name="Alikhan N.F."/>
            <person name="Baker D."/>
            <person name="Gharbi K."/>
            <person name="Hall N."/>
            <person name="Watson M."/>
            <person name="Adriaenssens E.M."/>
            <person name="Foster-Nyarko E."/>
            <person name="Jarju S."/>
            <person name="Secka A."/>
            <person name="Antonio M."/>
            <person name="Oren A."/>
            <person name="Chaudhuri R.R."/>
            <person name="La Ragione R."/>
            <person name="Hildebrand F."/>
            <person name="Pallen M.J."/>
        </authorList>
    </citation>
    <scope>NUCLEOTIDE SEQUENCE</scope>
    <source>
        <strain evidence="2">ChiHjej13B12-12457</strain>
    </source>
</reference>
<dbReference type="PANTHER" id="PTHR39165">
    <property type="entry name" value="IG HYPOTHETICAL 17883"/>
    <property type="match status" value="1"/>
</dbReference>
<dbReference type="PANTHER" id="PTHR39165:SF1">
    <property type="entry name" value="DUF456 DOMAIN-CONTAINING PROTEIN"/>
    <property type="match status" value="1"/>
</dbReference>
<protein>
    <submittedName>
        <fullName evidence="2">DUF456 domain-containing protein</fullName>
    </submittedName>
</protein>
<feature type="transmembrane region" description="Helical" evidence="1">
    <location>
        <begin position="54"/>
        <end position="72"/>
    </location>
</feature>
<feature type="transmembrane region" description="Helical" evidence="1">
    <location>
        <begin position="7"/>
        <end position="25"/>
    </location>
</feature>
<name>A0A9D1DZH2_9BACT</name>
<keyword evidence="1" id="KW-0472">Membrane</keyword>
<dbReference type="Pfam" id="PF04306">
    <property type="entry name" value="DUF456"/>
    <property type="match status" value="1"/>
</dbReference>
<accession>A0A9D1DZH2</accession>
<evidence type="ECO:0000313" key="2">
    <source>
        <dbReference type="EMBL" id="HIR62009.1"/>
    </source>
</evidence>
<evidence type="ECO:0000256" key="1">
    <source>
        <dbReference type="SAM" id="Phobius"/>
    </source>
</evidence>
<gene>
    <name evidence="2" type="ORF">IAC94_00595</name>
</gene>
<evidence type="ECO:0000313" key="3">
    <source>
        <dbReference type="Proteomes" id="UP000886744"/>
    </source>
</evidence>
<proteinExistence type="predicted"/>
<comment type="caution">
    <text evidence="2">The sequence shown here is derived from an EMBL/GenBank/DDBJ whole genome shotgun (WGS) entry which is preliminary data.</text>
</comment>
<organism evidence="2 3">
    <name type="scientific">Candidatus Coprenecus avistercoris</name>
    <dbReference type="NCBI Taxonomy" id="2840730"/>
    <lineage>
        <taxon>Bacteria</taxon>
        <taxon>Pseudomonadati</taxon>
        <taxon>Bacteroidota</taxon>
        <taxon>Bacteroidia</taxon>
        <taxon>Bacteroidales</taxon>
        <taxon>Rikenellaceae</taxon>
        <taxon>Rikenellaceae incertae sedis</taxon>
        <taxon>Candidatus Coprenecus</taxon>
    </lineage>
</organism>
<feature type="transmembrane region" description="Helical" evidence="1">
    <location>
        <begin position="137"/>
        <end position="163"/>
    </location>
</feature>
<feature type="transmembrane region" description="Helical" evidence="1">
    <location>
        <begin position="92"/>
        <end position="116"/>
    </location>
</feature>
<reference evidence="2" key="1">
    <citation type="submission" date="2020-10" db="EMBL/GenBank/DDBJ databases">
        <authorList>
            <person name="Gilroy R."/>
        </authorList>
    </citation>
    <scope>NUCLEOTIDE SEQUENCE</scope>
    <source>
        <strain evidence="2">ChiHjej13B12-12457</strain>
    </source>
</reference>